<dbReference type="GeneID" id="54491137"/>
<dbReference type="EMBL" id="ML996565">
    <property type="protein sequence ID" value="KAF2762689.1"/>
    <property type="molecule type" value="Genomic_DNA"/>
</dbReference>
<accession>A0A6A6WL04</accession>
<name>A0A6A6WL04_9PEZI</name>
<sequence length="114" mass="12177">MACMYACMLVGIPSIHPLITTVLTPSNTVHLPTLSLSLSNTPTLRNLSQTAPISLSRPLSHNPVPHYTKNPAQKPHSLTHSLLACSLVLLQSCSLAVLQSRTSVHPHSPPKSSS</sequence>
<proteinExistence type="predicted"/>
<evidence type="ECO:0000313" key="1">
    <source>
        <dbReference type="EMBL" id="KAF2762689.1"/>
    </source>
</evidence>
<dbReference type="RefSeq" id="XP_033605140.1">
    <property type="nucleotide sequence ID" value="XM_033750083.1"/>
</dbReference>
<evidence type="ECO:0000313" key="2">
    <source>
        <dbReference type="Proteomes" id="UP000799437"/>
    </source>
</evidence>
<organism evidence="1 2">
    <name type="scientific">Pseudovirgaria hyperparasitica</name>
    <dbReference type="NCBI Taxonomy" id="470096"/>
    <lineage>
        <taxon>Eukaryota</taxon>
        <taxon>Fungi</taxon>
        <taxon>Dikarya</taxon>
        <taxon>Ascomycota</taxon>
        <taxon>Pezizomycotina</taxon>
        <taxon>Dothideomycetes</taxon>
        <taxon>Dothideomycetes incertae sedis</taxon>
        <taxon>Acrospermales</taxon>
        <taxon>Acrospermaceae</taxon>
        <taxon>Pseudovirgaria</taxon>
    </lineage>
</organism>
<reference evidence="1" key="1">
    <citation type="journal article" date="2020" name="Stud. Mycol.">
        <title>101 Dothideomycetes genomes: a test case for predicting lifestyles and emergence of pathogens.</title>
        <authorList>
            <person name="Haridas S."/>
            <person name="Albert R."/>
            <person name="Binder M."/>
            <person name="Bloem J."/>
            <person name="Labutti K."/>
            <person name="Salamov A."/>
            <person name="Andreopoulos B."/>
            <person name="Baker S."/>
            <person name="Barry K."/>
            <person name="Bills G."/>
            <person name="Bluhm B."/>
            <person name="Cannon C."/>
            <person name="Castanera R."/>
            <person name="Culley D."/>
            <person name="Daum C."/>
            <person name="Ezra D."/>
            <person name="Gonzalez J."/>
            <person name="Henrissat B."/>
            <person name="Kuo A."/>
            <person name="Liang C."/>
            <person name="Lipzen A."/>
            <person name="Lutzoni F."/>
            <person name="Magnuson J."/>
            <person name="Mondo S."/>
            <person name="Nolan M."/>
            <person name="Ohm R."/>
            <person name="Pangilinan J."/>
            <person name="Park H.-J."/>
            <person name="Ramirez L."/>
            <person name="Alfaro M."/>
            <person name="Sun H."/>
            <person name="Tritt A."/>
            <person name="Yoshinaga Y."/>
            <person name="Zwiers L.-H."/>
            <person name="Turgeon B."/>
            <person name="Goodwin S."/>
            <person name="Spatafora J."/>
            <person name="Crous P."/>
            <person name="Grigoriev I."/>
        </authorList>
    </citation>
    <scope>NUCLEOTIDE SEQUENCE</scope>
    <source>
        <strain evidence="1">CBS 121739</strain>
    </source>
</reference>
<keyword evidence="2" id="KW-1185">Reference proteome</keyword>
<dbReference type="AlphaFoldDB" id="A0A6A6WL04"/>
<dbReference type="Proteomes" id="UP000799437">
    <property type="component" value="Unassembled WGS sequence"/>
</dbReference>
<protein>
    <submittedName>
        <fullName evidence="1">Uncharacterized protein</fullName>
    </submittedName>
</protein>
<gene>
    <name evidence="1" type="ORF">EJ05DRAFT_9412</name>
</gene>